<dbReference type="SUPFAM" id="SSF55785">
    <property type="entry name" value="PYP-like sensor domain (PAS domain)"/>
    <property type="match status" value="2"/>
</dbReference>
<dbReference type="CDD" id="cd00130">
    <property type="entry name" value="PAS"/>
    <property type="match status" value="1"/>
</dbReference>
<dbReference type="CDD" id="cd16936">
    <property type="entry name" value="HATPase_RsbW-like"/>
    <property type="match status" value="1"/>
</dbReference>
<dbReference type="Gene3D" id="3.30.450.20">
    <property type="entry name" value="PAS domain"/>
    <property type="match status" value="2"/>
</dbReference>
<accession>A0A1J4Q2S6</accession>
<dbReference type="NCBIfam" id="TIGR00229">
    <property type="entry name" value="sensory_box"/>
    <property type="match status" value="2"/>
</dbReference>
<dbReference type="AlphaFoldDB" id="A0A1J4Q2S6"/>
<dbReference type="SUPFAM" id="SSF81606">
    <property type="entry name" value="PP2C-like"/>
    <property type="match status" value="1"/>
</dbReference>
<evidence type="ECO:0000256" key="2">
    <source>
        <dbReference type="SAM" id="MobiDB-lite"/>
    </source>
</evidence>
<dbReference type="Gene3D" id="3.30.565.10">
    <property type="entry name" value="Histidine kinase-like ATPase, C-terminal domain"/>
    <property type="match status" value="1"/>
</dbReference>
<proteinExistence type="predicted"/>
<dbReference type="PANTHER" id="PTHR43156">
    <property type="entry name" value="STAGE II SPORULATION PROTEIN E-RELATED"/>
    <property type="match status" value="1"/>
</dbReference>
<dbReference type="GO" id="GO:0016791">
    <property type="term" value="F:phosphatase activity"/>
    <property type="evidence" value="ECO:0007669"/>
    <property type="project" value="TreeGrafter"/>
</dbReference>
<dbReference type="InterPro" id="IPR035965">
    <property type="entry name" value="PAS-like_dom_sf"/>
</dbReference>
<dbReference type="Pfam" id="PF08448">
    <property type="entry name" value="PAS_4"/>
    <property type="match status" value="1"/>
</dbReference>
<dbReference type="InterPro" id="IPR003018">
    <property type="entry name" value="GAF"/>
</dbReference>
<evidence type="ECO:0000313" key="4">
    <source>
        <dbReference type="EMBL" id="OIK26416.1"/>
    </source>
</evidence>
<feature type="compositionally biased region" description="Low complexity" evidence="2">
    <location>
        <begin position="23"/>
        <end position="32"/>
    </location>
</feature>
<dbReference type="FunFam" id="3.30.450.20:FF:000120">
    <property type="entry name" value="PAS domain S-box protein"/>
    <property type="match status" value="1"/>
</dbReference>
<dbReference type="SMART" id="SM00331">
    <property type="entry name" value="PP2C_SIG"/>
    <property type="match status" value="1"/>
</dbReference>
<dbReference type="FunFam" id="3.60.40.10:FF:000031">
    <property type="entry name" value="PAS sensor protein"/>
    <property type="match status" value="1"/>
</dbReference>
<dbReference type="Gene3D" id="3.30.450.40">
    <property type="match status" value="1"/>
</dbReference>
<gene>
    <name evidence="4" type="ORF">VT52_016550</name>
</gene>
<dbReference type="RefSeq" id="WP_046425936.1">
    <property type="nucleotide sequence ID" value="NZ_LBDA02000036.1"/>
</dbReference>
<comment type="caution">
    <text evidence="4">The sequence shown here is derived from an EMBL/GenBank/DDBJ whole genome shotgun (WGS) entry which is preliminary data.</text>
</comment>
<dbReference type="InterPro" id="IPR052016">
    <property type="entry name" value="Bact_Sigma-Reg"/>
</dbReference>
<dbReference type="InterPro" id="IPR000014">
    <property type="entry name" value="PAS"/>
</dbReference>
<feature type="domain" description="PAS" evidence="3">
    <location>
        <begin position="51"/>
        <end position="106"/>
    </location>
</feature>
<dbReference type="Gene3D" id="3.60.40.10">
    <property type="entry name" value="PPM-type phosphatase domain"/>
    <property type="match status" value="1"/>
</dbReference>
<dbReference type="Pfam" id="PF13185">
    <property type="entry name" value="GAF_2"/>
    <property type="match status" value="1"/>
</dbReference>
<protein>
    <submittedName>
        <fullName evidence="4">PAS sensor protein</fullName>
    </submittedName>
</protein>
<evidence type="ECO:0000256" key="1">
    <source>
        <dbReference type="ARBA" id="ARBA00022801"/>
    </source>
</evidence>
<dbReference type="InterPro" id="IPR013656">
    <property type="entry name" value="PAS_4"/>
</dbReference>
<dbReference type="InterPro" id="IPR036890">
    <property type="entry name" value="HATPase_C_sf"/>
</dbReference>
<dbReference type="InterPro" id="IPR001932">
    <property type="entry name" value="PPM-type_phosphatase-like_dom"/>
</dbReference>
<keyword evidence="5" id="KW-1185">Reference proteome</keyword>
<dbReference type="OrthoDB" id="118142at2"/>
<dbReference type="InterPro" id="IPR036457">
    <property type="entry name" value="PPM-type-like_dom_sf"/>
</dbReference>
<organism evidence="4 5">
    <name type="scientific">Streptomyces malaysiense</name>
    <dbReference type="NCBI Taxonomy" id="1428626"/>
    <lineage>
        <taxon>Bacteria</taxon>
        <taxon>Bacillati</taxon>
        <taxon>Actinomycetota</taxon>
        <taxon>Actinomycetes</taxon>
        <taxon>Kitasatosporales</taxon>
        <taxon>Streptomycetaceae</taxon>
        <taxon>Streptomyces</taxon>
    </lineage>
</organism>
<dbReference type="InterPro" id="IPR003594">
    <property type="entry name" value="HATPase_dom"/>
</dbReference>
<reference evidence="4" key="1">
    <citation type="submission" date="2016-10" db="EMBL/GenBank/DDBJ databases">
        <title>Genome sequence of Streptomyces malaysiense MUSC 136.</title>
        <authorList>
            <person name="Lee L.-H."/>
            <person name="Ser H.-L."/>
        </authorList>
    </citation>
    <scope>NUCLEOTIDE SEQUENCE [LARGE SCALE GENOMIC DNA]</scope>
    <source>
        <strain evidence="4">MUSC 136</strain>
    </source>
</reference>
<dbReference type="SUPFAM" id="SSF55874">
    <property type="entry name" value="ATPase domain of HSP90 chaperone/DNA topoisomerase II/histidine kinase"/>
    <property type="match status" value="1"/>
</dbReference>
<sequence>MSEIPAKATESEDPSDGARDQTAAGAAAAGGALWQTSPPGSMYDYIKVASFSIGPGGLVDQWSLRAEQLFGIPAARAVGMDPIEAFIDPDLREQGQRKMAEILDGREWTGVVPFRTPDPPEGGRGTDGLAEVYVMPTRTAEGEKAAVCIVVDVRTLRTIETDLAASQAIFGQSPFGFLLLDFDLRVRRVNQRFANVFGGSPEDHRGKGVFDYLPRGEAERVSATLRRVLQSGDPITDMHVTGHVPGAEERRHWSVNLYRVHSGSGRPIGVAWLATDVTSRRAAAREAAAARRNLALLNEAGARIGNSLDLETTARELLDVVVPGFCDLATVDLYQGLLTGDETPPGMADGSAELRRVAIASAVADAPVGRVTETVKVGAVHHFPFNSPCADALRTARPRAVPAEEGSLVQSTLAVPMVAHDTVVGLVRFARTKGSEPFGERDRDLAVELAARAAVCIDNARLYRREHERALILQRSLLPPGDPEASGLDIACRYLPGNAATEVGGDWFDVIELPGHRTALVVGDVMGRGLRAAVAMGELRTAVRTLALLDLEPAEVLSALDEIARGLGTPGGVQQATRTARQPRDADLSEVYLATCVYAVYDSVTRRCTFANAGHLPPVLVEPGEPALMLDVPPGMPLGVGGEPFEEVEVELPEGALLALYTDGLVESRDHPLDEGLHAFVGALTDPAQPLEDVCDHVLNTLDTHHGEDDIALLMARVQGLPAESVGDWTLPREPRSVGRAREYARTQLLGWGLETLVDTTELLVSELVTNALRYGEGEIRLRLLLDRTLVCEVWDGGLVQPRRRRARDTDEGGRGLQLVQLLSAAWGSRRTPRGKTVWFELPLPGAEAVLTDPAEALLSLF</sequence>
<dbReference type="Pfam" id="PF07228">
    <property type="entry name" value="SpoIIE"/>
    <property type="match status" value="1"/>
</dbReference>
<dbReference type="FunFam" id="3.30.565.10:FF:000028">
    <property type="entry name" value="PAS sensor protein"/>
    <property type="match status" value="1"/>
</dbReference>
<keyword evidence="1" id="KW-0378">Hydrolase</keyword>
<dbReference type="SMART" id="SM00091">
    <property type="entry name" value="PAS"/>
    <property type="match status" value="2"/>
</dbReference>
<evidence type="ECO:0000259" key="3">
    <source>
        <dbReference type="PROSITE" id="PS50112"/>
    </source>
</evidence>
<dbReference type="Proteomes" id="UP000034838">
    <property type="component" value="Unassembled WGS sequence"/>
</dbReference>
<name>A0A1J4Q2S6_9ACTN</name>
<dbReference type="PROSITE" id="PS50112">
    <property type="entry name" value="PAS"/>
    <property type="match status" value="2"/>
</dbReference>
<dbReference type="Pfam" id="PF13581">
    <property type="entry name" value="HATPase_c_2"/>
    <property type="match status" value="1"/>
</dbReference>
<dbReference type="EMBL" id="LBDA02000036">
    <property type="protein sequence ID" value="OIK26416.1"/>
    <property type="molecule type" value="Genomic_DNA"/>
</dbReference>
<dbReference type="SUPFAM" id="SSF55781">
    <property type="entry name" value="GAF domain-like"/>
    <property type="match status" value="1"/>
</dbReference>
<dbReference type="SMART" id="SM00065">
    <property type="entry name" value="GAF"/>
    <property type="match status" value="1"/>
</dbReference>
<feature type="domain" description="PAS" evidence="3">
    <location>
        <begin position="177"/>
        <end position="232"/>
    </location>
</feature>
<feature type="region of interest" description="Disordered" evidence="2">
    <location>
        <begin position="1"/>
        <end position="33"/>
    </location>
</feature>
<dbReference type="InterPro" id="IPR029016">
    <property type="entry name" value="GAF-like_dom_sf"/>
</dbReference>
<dbReference type="PANTHER" id="PTHR43156:SF2">
    <property type="entry name" value="STAGE II SPORULATION PROTEIN E"/>
    <property type="match status" value="1"/>
</dbReference>
<evidence type="ECO:0000313" key="5">
    <source>
        <dbReference type="Proteomes" id="UP000034838"/>
    </source>
</evidence>